<protein>
    <submittedName>
        <fullName evidence="2">Uncharacterized protein</fullName>
    </submittedName>
</protein>
<proteinExistence type="predicted"/>
<gene>
    <name evidence="2" type="ORF">BDP27DRAFT_1366979</name>
</gene>
<dbReference type="OrthoDB" id="2652955at2759"/>
<dbReference type="Proteomes" id="UP000772434">
    <property type="component" value="Unassembled WGS sequence"/>
</dbReference>
<name>A0A9P5PJZ5_9AGAR</name>
<evidence type="ECO:0000256" key="1">
    <source>
        <dbReference type="SAM" id="MobiDB-lite"/>
    </source>
</evidence>
<feature type="region of interest" description="Disordered" evidence="1">
    <location>
        <begin position="135"/>
        <end position="162"/>
    </location>
</feature>
<dbReference type="EMBL" id="JADNRY010000116">
    <property type="protein sequence ID" value="KAF9064768.1"/>
    <property type="molecule type" value="Genomic_DNA"/>
</dbReference>
<dbReference type="AlphaFoldDB" id="A0A9P5PJZ5"/>
<evidence type="ECO:0000313" key="2">
    <source>
        <dbReference type="EMBL" id="KAF9064768.1"/>
    </source>
</evidence>
<reference evidence="2" key="1">
    <citation type="submission" date="2020-11" db="EMBL/GenBank/DDBJ databases">
        <authorList>
            <consortium name="DOE Joint Genome Institute"/>
            <person name="Ahrendt S."/>
            <person name="Riley R."/>
            <person name="Andreopoulos W."/>
            <person name="Labutti K."/>
            <person name="Pangilinan J."/>
            <person name="Ruiz-Duenas F.J."/>
            <person name="Barrasa J.M."/>
            <person name="Sanchez-Garcia M."/>
            <person name="Camarero S."/>
            <person name="Miyauchi S."/>
            <person name="Serrano A."/>
            <person name="Linde D."/>
            <person name="Babiker R."/>
            <person name="Drula E."/>
            <person name="Ayuso-Fernandez I."/>
            <person name="Pacheco R."/>
            <person name="Padilla G."/>
            <person name="Ferreira P."/>
            <person name="Barriuso J."/>
            <person name="Kellner H."/>
            <person name="Castanera R."/>
            <person name="Alfaro M."/>
            <person name="Ramirez L."/>
            <person name="Pisabarro A.G."/>
            <person name="Kuo A."/>
            <person name="Tritt A."/>
            <person name="Lipzen A."/>
            <person name="He G."/>
            <person name="Yan M."/>
            <person name="Ng V."/>
            <person name="Cullen D."/>
            <person name="Martin F."/>
            <person name="Rosso M.-N."/>
            <person name="Henrissat B."/>
            <person name="Hibbett D."/>
            <person name="Martinez A.T."/>
            <person name="Grigoriev I.V."/>
        </authorList>
    </citation>
    <scope>NUCLEOTIDE SEQUENCE</scope>
    <source>
        <strain evidence="2">AH 40177</strain>
    </source>
</reference>
<keyword evidence="3" id="KW-1185">Reference proteome</keyword>
<comment type="caution">
    <text evidence="2">The sequence shown here is derived from an EMBL/GenBank/DDBJ whole genome shotgun (WGS) entry which is preliminary data.</text>
</comment>
<accession>A0A9P5PJZ5</accession>
<organism evidence="2 3">
    <name type="scientific">Rhodocollybia butyracea</name>
    <dbReference type="NCBI Taxonomy" id="206335"/>
    <lineage>
        <taxon>Eukaryota</taxon>
        <taxon>Fungi</taxon>
        <taxon>Dikarya</taxon>
        <taxon>Basidiomycota</taxon>
        <taxon>Agaricomycotina</taxon>
        <taxon>Agaricomycetes</taxon>
        <taxon>Agaricomycetidae</taxon>
        <taxon>Agaricales</taxon>
        <taxon>Marasmiineae</taxon>
        <taxon>Omphalotaceae</taxon>
        <taxon>Rhodocollybia</taxon>
    </lineage>
</organism>
<sequence length="246" mass="27406">MSSAQLTGKSLLFNANFYISEGKTLFGAFHYFNRQFQDKGLFEMRASIAKMPKGGVKVGEEQLEDSEYDLIGDLHEVSSPDPKQRPYINVIGIAQNVITKEATFDMNPQQYTYVLSDHCNNSILPLHAIIPDSPRYKTDKKGKSTKPIPKQSSPLAASGHITQVIPKEGDKEEHPERFCMSIESITFLGRFTAPNPLPDSSTFLTYAFIYSSTLDYLEDKPVALKKGKPAVDGVSMTQNSRSTNNK</sequence>
<evidence type="ECO:0000313" key="3">
    <source>
        <dbReference type="Proteomes" id="UP000772434"/>
    </source>
</evidence>